<evidence type="ECO:0008006" key="4">
    <source>
        <dbReference type="Google" id="ProtNLM"/>
    </source>
</evidence>
<sequence length="114" mass="12569">MRGLVLLGAMCVATQASAMSIRELRAIEQLQSNGDIHAQYYLIGVMEGALEANAMAQRQGRKPLFCLQGRRLTPQSAVSLYRAELQRNEGVYEADMLVELVMTNALASSYRCAD</sequence>
<evidence type="ECO:0000256" key="1">
    <source>
        <dbReference type="SAM" id="SignalP"/>
    </source>
</evidence>
<evidence type="ECO:0000313" key="3">
    <source>
        <dbReference type="Proteomes" id="UP001596501"/>
    </source>
</evidence>
<evidence type="ECO:0000313" key="2">
    <source>
        <dbReference type="EMBL" id="MFC7407790.1"/>
    </source>
</evidence>
<comment type="caution">
    <text evidence="2">The sequence shown here is derived from an EMBL/GenBank/DDBJ whole genome shotgun (WGS) entry which is preliminary data.</text>
</comment>
<reference evidence="3" key="1">
    <citation type="journal article" date="2019" name="Int. J. Syst. Evol. Microbiol.">
        <title>The Global Catalogue of Microorganisms (GCM) 10K type strain sequencing project: providing services to taxonomists for standard genome sequencing and annotation.</title>
        <authorList>
            <consortium name="The Broad Institute Genomics Platform"/>
            <consortium name="The Broad Institute Genome Sequencing Center for Infectious Disease"/>
            <person name="Wu L."/>
            <person name="Ma J."/>
        </authorList>
    </citation>
    <scope>NUCLEOTIDE SEQUENCE [LARGE SCALE GENOMIC DNA]</scope>
    <source>
        <strain evidence="3">CGMCC 1.12371</strain>
    </source>
</reference>
<name>A0ABW2QK06_9BURK</name>
<feature type="chain" id="PRO_5047343848" description="Rap1a immunity protein domain-containing protein" evidence="1">
    <location>
        <begin position="19"/>
        <end position="114"/>
    </location>
</feature>
<accession>A0ABW2QK06</accession>
<dbReference type="Proteomes" id="UP001596501">
    <property type="component" value="Unassembled WGS sequence"/>
</dbReference>
<feature type="signal peptide" evidence="1">
    <location>
        <begin position="1"/>
        <end position="18"/>
    </location>
</feature>
<dbReference type="EMBL" id="JBHTCA010000002">
    <property type="protein sequence ID" value="MFC7407790.1"/>
    <property type="molecule type" value="Genomic_DNA"/>
</dbReference>
<keyword evidence="1" id="KW-0732">Signal</keyword>
<organism evidence="2 3">
    <name type="scientific">Hydrogenophaga atypica</name>
    <dbReference type="NCBI Taxonomy" id="249409"/>
    <lineage>
        <taxon>Bacteria</taxon>
        <taxon>Pseudomonadati</taxon>
        <taxon>Pseudomonadota</taxon>
        <taxon>Betaproteobacteria</taxon>
        <taxon>Burkholderiales</taxon>
        <taxon>Comamonadaceae</taxon>
        <taxon>Hydrogenophaga</taxon>
    </lineage>
</organism>
<keyword evidence="3" id="KW-1185">Reference proteome</keyword>
<proteinExistence type="predicted"/>
<protein>
    <recommendedName>
        <fullName evidence="4">Rap1a immunity protein domain-containing protein</fullName>
    </recommendedName>
</protein>
<gene>
    <name evidence="2" type="ORF">ACFQPB_02835</name>
</gene>